<dbReference type="EMBL" id="LBOW01000001">
    <property type="protein sequence ID" value="KKP45450.1"/>
    <property type="molecule type" value="Genomic_DNA"/>
</dbReference>
<organism evidence="1 2">
    <name type="scientific">Candidatus Woesebacteria bacterium GW2011_GWB1_33_22</name>
    <dbReference type="NCBI Taxonomy" id="1618566"/>
    <lineage>
        <taxon>Bacteria</taxon>
        <taxon>Candidatus Woeseibacteriota</taxon>
    </lineage>
</organism>
<dbReference type="Proteomes" id="UP000034778">
    <property type="component" value="Unassembled WGS sequence"/>
</dbReference>
<protein>
    <submittedName>
        <fullName evidence="1">Uncharacterized protein</fullName>
    </submittedName>
</protein>
<accession>A0A0G0C2Q7</accession>
<dbReference type="STRING" id="1618566.UR35_C0001G0047"/>
<proteinExistence type="predicted"/>
<reference evidence="1 2" key="1">
    <citation type="journal article" date="2015" name="Nature">
        <title>rRNA introns, odd ribosomes, and small enigmatic genomes across a large radiation of phyla.</title>
        <authorList>
            <person name="Brown C.T."/>
            <person name="Hug L.A."/>
            <person name="Thomas B.C."/>
            <person name="Sharon I."/>
            <person name="Castelle C.J."/>
            <person name="Singh A."/>
            <person name="Wilkins M.J."/>
            <person name="Williams K.H."/>
            <person name="Banfield J.F."/>
        </authorList>
    </citation>
    <scope>NUCLEOTIDE SEQUENCE [LARGE SCALE GENOMIC DNA]</scope>
</reference>
<name>A0A0G0C2Q7_9BACT</name>
<comment type="caution">
    <text evidence="1">The sequence shown here is derived from an EMBL/GenBank/DDBJ whole genome shotgun (WGS) entry which is preliminary data.</text>
</comment>
<sequence length="136" mass="16400">MNYYQTKSTLLHGSNYKEIKKNSDKLFASLQKQTKRQPYVRSAYFSKQKIFFNLFWIHLFDKPDKIRSERLRFLKCGIELIQKSRNHPESKDNLNNKAEILHRFMGITKNKIKFAVQIKEIKRTGKKYLMSVFLYD</sequence>
<gene>
    <name evidence="1" type="ORF">UR35_C0001G0047</name>
</gene>
<evidence type="ECO:0000313" key="2">
    <source>
        <dbReference type="Proteomes" id="UP000034778"/>
    </source>
</evidence>
<evidence type="ECO:0000313" key="1">
    <source>
        <dbReference type="EMBL" id="KKP45450.1"/>
    </source>
</evidence>
<dbReference type="AlphaFoldDB" id="A0A0G0C2Q7"/>